<proteinExistence type="predicted"/>
<dbReference type="EMBL" id="JABWMJ010000002">
    <property type="protein sequence ID" value="NUZ05355.1"/>
    <property type="molecule type" value="Genomic_DNA"/>
</dbReference>
<sequence>METPDGTHCIDFFAREDGTFGFEQYRAEHDGAGRWQSLGQYAHLSFGSGEEALRAAKEHVPWLSPAEVWRW</sequence>
<keyword evidence="2" id="KW-1185">Reference proteome</keyword>
<evidence type="ECO:0000313" key="1">
    <source>
        <dbReference type="EMBL" id="NUZ05355.1"/>
    </source>
</evidence>
<gene>
    <name evidence="1" type="ORF">HQN59_06225</name>
</gene>
<name>A0A7Y6NLI5_9BURK</name>
<evidence type="ECO:0000313" key="2">
    <source>
        <dbReference type="Proteomes" id="UP000529637"/>
    </source>
</evidence>
<reference evidence="1 2" key="1">
    <citation type="submission" date="2020-06" db="EMBL/GenBank/DDBJ databases">
        <title>Schlegella sp. ID0723 isolated from air conditioner.</title>
        <authorList>
            <person name="Kim D.Y."/>
            <person name="Kim D.-U."/>
        </authorList>
    </citation>
    <scope>NUCLEOTIDE SEQUENCE [LARGE SCALE GENOMIC DNA]</scope>
    <source>
        <strain evidence="1 2">ID0723</strain>
    </source>
</reference>
<organism evidence="1 2">
    <name type="scientific">Piscinibacter koreensis</name>
    <dbReference type="NCBI Taxonomy" id="2742824"/>
    <lineage>
        <taxon>Bacteria</taxon>
        <taxon>Pseudomonadati</taxon>
        <taxon>Pseudomonadota</taxon>
        <taxon>Betaproteobacteria</taxon>
        <taxon>Burkholderiales</taxon>
        <taxon>Sphaerotilaceae</taxon>
        <taxon>Piscinibacter</taxon>
    </lineage>
</organism>
<accession>A0A7Y6NLI5</accession>
<dbReference type="AlphaFoldDB" id="A0A7Y6NLI5"/>
<comment type="caution">
    <text evidence="1">The sequence shown here is derived from an EMBL/GenBank/DDBJ whole genome shotgun (WGS) entry which is preliminary data.</text>
</comment>
<protein>
    <submittedName>
        <fullName evidence="1">Uncharacterized protein</fullName>
    </submittedName>
</protein>
<dbReference type="Proteomes" id="UP000529637">
    <property type="component" value="Unassembled WGS sequence"/>
</dbReference>